<dbReference type="Pfam" id="PF02649">
    <property type="entry name" value="GCHY-1"/>
    <property type="match status" value="1"/>
</dbReference>
<evidence type="ECO:0000256" key="2">
    <source>
        <dbReference type="HAMAP-Rule" id="MF_01527"/>
    </source>
</evidence>
<dbReference type="GO" id="GO:0046654">
    <property type="term" value="P:tetrahydrofolate biosynthetic process"/>
    <property type="evidence" value="ECO:0007669"/>
    <property type="project" value="UniProtKB-UniRule"/>
</dbReference>
<accession>A0A6V8MGP9</accession>
<dbReference type="InterPro" id="IPR022838">
    <property type="entry name" value="GTP_cyclohydrolase_FolE2"/>
</dbReference>
<sequence>MNDTTPGNSPQEASCCATHSKDAKHKLSDVQLTHDTRNIPISKVGVKDISYPIVVMDKNRSFQNTIARINMYVDLPHHFKGTHMSRFVEILNKYREDIALDKMETILATMKQKLGASNAHMELEFPYFVEKEAPVSKAKSLMEYSCTFSASLSDRFDFVLGIKVPVTSLCPCSRELSAYGAHNQRSIMTVQVRYNEFIWIEDLIEVIEECGSSPVYSLLKREDEKFVTERAYENPRFVEDMVREATVRLLAMDNITWFSVEAENFESIHKHSAYAAIERSK</sequence>
<evidence type="ECO:0000313" key="3">
    <source>
        <dbReference type="EMBL" id="GFO59084.1"/>
    </source>
</evidence>
<dbReference type="UniPathway" id="UPA00848">
    <property type="reaction ID" value="UER00151"/>
</dbReference>
<dbReference type="AlphaFoldDB" id="A0A6V8MGP9"/>
<dbReference type="Proteomes" id="UP000556026">
    <property type="component" value="Unassembled WGS sequence"/>
</dbReference>
<comment type="caution">
    <text evidence="3">The sequence shown here is derived from an EMBL/GenBank/DDBJ whole genome shotgun (WGS) entry which is preliminary data.</text>
</comment>
<dbReference type="GO" id="GO:0003934">
    <property type="term" value="F:GTP cyclohydrolase I activity"/>
    <property type="evidence" value="ECO:0007669"/>
    <property type="project" value="UniProtKB-UniRule"/>
</dbReference>
<keyword evidence="4" id="KW-1185">Reference proteome</keyword>
<feature type="site" description="May be catalytically important" evidence="2">
    <location>
        <position position="170"/>
    </location>
</feature>
<dbReference type="NCBIfam" id="NF010200">
    <property type="entry name" value="PRK13674.1-1"/>
    <property type="match status" value="1"/>
</dbReference>
<keyword evidence="1 2" id="KW-0378">Hydrolase</keyword>
<comment type="pathway">
    <text evidence="2">Cofactor biosynthesis; 7,8-dihydroneopterin triphosphate biosynthesis; 7,8-dihydroneopterin triphosphate from GTP: step 1/1.</text>
</comment>
<dbReference type="PANTHER" id="PTHR36445:SF1">
    <property type="entry name" value="GTP CYCLOHYDROLASE MPTA"/>
    <property type="match status" value="1"/>
</dbReference>
<evidence type="ECO:0000313" key="4">
    <source>
        <dbReference type="Proteomes" id="UP000556026"/>
    </source>
</evidence>
<dbReference type="PANTHER" id="PTHR36445">
    <property type="entry name" value="GTP CYCLOHYDROLASE MPTA"/>
    <property type="match status" value="1"/>
</dbReference>
<protein>
    <recommendedName>
        <fullName evidence="2">GTP cyclohydrolase FolE2</fullName>
        <ecNumber evidence="2">3.5.4.16</ecNumber>
    </recommendedName>
</protein>
<dbReference type="Gene3D" id="3.10.270.10">
    <property type="entry name" value="Urate Oxidase"/>
    <property type="match status" value="1"/>
</dbReference>
<gene>
    <name evidence="2 3" type="primary">folE2</name>
    <name evidence="3" type="ORF">GMST_14090</name>
</gene>
<dbReference type="EC" id="3.5.4.16" evidence="2"/>
<comment type="function">
    <text evidence="2">Converts GTP to 7,8-dihydroneopterin triphosphate.</text>
</comment>
<evidence type="ECO:0000256" key="1">
    <source>
        <dbReference type="ARBA" id="ARBA00022801"/>
    </source>
</evidence>
<reference evidence="4" key="1">
    <citation type="submission" date="2020-06" db="EMBL/GenBank/DDBJ databases">
        <title>Draft genomic sequence of Geomonas sp. Red330.</title>
        <authorList>
            <person name="Itoh H."/>
            <person name="Zhenxing X."/>
            <person name="Ushijima N."/>
            <person name="Masuda Y."/>
            <person name="Shiratori Y."/>
            <person name="Senoo K."/>
        </authorList>
    </citation>
    <scope>NUCLEOTIDE SEQUENCE [LARGE SCALE GENOMIC DNA]</scope>
    <source>
        <strain evidence="4">Red330</strain>
    </source>
</reference>
<dbReference type="HAMAP" id="MF_01527_B">
    <property type="entry name" value="GTP_cyclohydrol_B"/>
    <property type="match status" value="1"/>
</dbReference>
<organism evidence="3 4">
    <name type="scientific">Geomonas silvestris</name>
    <dbReference type="NCBI Taxonomy" id="2740184"/>
    <lineage>
        <taxon>Bacteria</taxon>
        <taxon>Pseudomonadati</taxon>
        <taxon>Thermodesulfobacteriota</taxon>
        <taxon>Desulfuromonadia</taxon>
        <taxon>Geobacterales</taxon>
        <taxon>Geobacteraceae</taxon>
        <taxon>Geomonas</taxon>
    </lineage>
</organism>
<dbReference type="InterPro" id="IPR003801">
    <property type="entry name" value="GTP_cyclohydrolase_FolE2/MptA"/>
</dbReference>
<comment type="catalytic activity">
    <reaction evidence="2">
        <text>GTP + H2O = 7,8-dihydroneopterin 3'-triphosphate + formate + H(+)</text>
        <dbReference type="Rhea" id="RHEA:17473"/>
        <dbReference type="ChEBI" id="CHEBI:15377"/>
        <dbReference type="ChEBI" id="CHEBI:15378"/>
        <dbReference type="ChEBI" id="CHEBI:15740"/>
        <dbReference type="ChEBI" id="CHEBI:37565"/>
        <dbReference type="ChEBI" id="CHEBI:58462"/>
        <dbReference type="EC" id="3.5.4.16"/>
    </reaction>
</comment>
<proteinExistence type="inferred from homology"/>
<dbReference type="EMBL" id="BLXX01000003">
    <property type="protein sequence ID" value="GFO59084.1"/>
    <property type="molecule type" value="Genomic_DNA"/>
</dbReference>
<comment type="similarity">
    <text evidence="2">Belongs to the GTP cyclohydrolase IV family.</text>
</comment>
<name>A0A6V8MGP9_9BACT</name>